<evidence type="ECO:0000313" key="3">
    <source>
        <dbReference type="Proteomes" id="UP001183648"/>
    </source>
</evidence>
<evidence type="ECO:0000313" key="2">
    <source>
        <dbReference type="EMBL" id="MDR7360497.1"/>
    </source>
</evidence>
<protein>
    <recommendedName>
        <fullName evidence="4">DUF2382 domain-containing protein</fullName>
    </recommendedName>
</protein>
<feature type="compositionally biased region" description="Basic and acidic residues" evidence="1">
    <location>
        <begin position="47"/>
        <end position="60"/>
    </location>
</feature>
<feature type="region of interest" description="Disordered" evidence="1">
    <location>
        <begin position="47"/>
        <end position="92"/>
    </location>
</feature>
<sequence length="140" mass="14908">MLLSKAIDLTDTVTASVTAHLPGPLAGPVHLAVSTLTWVPRQVVEHLHGDRDQAAADERPTAQPTHDQAAPDLAEEPQAHEPEVVLTLDRPAREVEPPVDVVGEALRADASAAEPLAPLEDEGHVEVEERVVYSTSSDEA</sequence>
<proteinExistence type="predicted"/>
<dbReference type="EMBL" id="JAVDYG010000001">
    <property type="protein sequence ID" value="MDR7360497.1"/>
    <property type="molecule type" value="Genomic_DNA"/>
</dbReference>
<name>A0ABU2BPD9_9ACTN</name>
<organism evidence="2 3">
    <name type="scientific">Nocardioides marmoribigeumensis</name>
    <dbReference type="NCBI Taxonomy" id="433649"/>
    <lineage>
        <taxon>Bacteria</taxon>
        <taxon>Bacillati</taxon>
        <taxon>Actinomycetota</taxon>
        <taxon>Actinomycetes</taxon>
        <taxon>Propionibacteriales</taxon>
        <taxon>Nocardioidaceae</taxon>
        <taxon>Nocardioides</taxon>
    </lineage>
</organism>
<evidence type="ECO:0008006" key="4">
    <source>
        <dbReference type="Google" id="ProtNLM"/>
    </source>
</evidence>
<gene>
    <name evidence="2" type="ORF">J2S63_000050</name>
</gene>
<keyword evidence="3" id="KW-1185">Reference proteome</keyword>
<dbReference type="Proteomes" id="UP001183648">
    <property type="component" value="Unassembled WGS sequence"/>
</dbReference>
<dbReference type="RefSeq" id="WP_310297031.1">
    <property type="nucleotide sequence ID" value="NZ_BAAAPS010000006.1"/>
</dbReference>
<evidence type="ECO:0000256" key="1">
    <source>
        <dbReference type="SAM" id="MobiDB-lite"/>
    </source>
</evidence>
<accession>A0ABU2BPD9</accession>
<comment type="caution">
    <text evidence="2">The sequence shown here is derived from an EMBL/GenBank/DDBJ whole genome shotgun (WGS) entry which is preliminary data.</text>
</comment>
<reference evidence="2 3" key="1">
    <citation type="submission" date="2023-07" db="EMBL/GenBank/DDBJ databases">
        <title>Sequencing the genomes of 1000 actinobacteria strains.</title>
        <authorList>
            <person name="Klenk H.-P."/>
        </authorList>
    </citation>
    <scope>NUCLEOTIDE SEQUENCE [LARGE SCALE GENOMIC DNA]</scope>
    <source>
        <strain evidence="2 3">DSM 19426</strain>
    </source>
</reference>